<dbReference type="Proteomes" id="UP000619293">
    <property type="component" value="Unassembled WGS sequence"/>
</dbReference>
<gene>
    <name evidence="2" type="ORF">Cch02nite_39010</name>
</gene>
<sequence length="888" mass="97964">MSDAVDIVAQDTTPPILDNSAREILKGTLVPLRVEVATDEPGGGIVKLGAIRQMVLSRGDTDDIRDQLHAAERQYGQSAHMSAETLDLLRTFEDPLLRSARPELSTIARIPATELVTFAEALIARRTEQMRRVQAMRREDYDKSDVVYEIGRCAQALNAADVALRVLAATVAPPVGMLNLERIEMVPVGIQRGELVGTIPLAPGEETAVTYKEWSVTSREFTTIVTDSLEEVSETGVTDNTDLSQSTSSQTQHSNQFNITGTVQGGIPIISGSSTAGFTAQGSESVSATESIKHARAVTQKASSRSRREHKVTIATKTETGTSQTSTRVLKNTSNQPVRIDYFSLMRKWRVRLYRYGLRLTYDIVVPEPGAGLRRAYAELKALRARQGPFVFDVKRSDITTELVGPTGNPDPNGVPKYRWLAERHGVSVRSYPADPTPLTPSARAGTNGGWWFLDVEFDVPEGTRIRELKLDAQIGKDDSDDRMNFDVIGSRIEAAWQGLSNALIIRDHKVMAVAGGLPFMQGYTGRHKVTFFFHHSEQVFVGLTVHRELAPETVEQWRTDVWNALYDAAQNKHFAQQQEIAASIAAIEERLVSVDTLTLRREESDEIMKCVLRFVLGTDFDFMPDEVLAAFVAAGVDLNHGIGFDGPSLGLTPEQWSLVRQHEDLVRFINQAIEWENVVTFLYSYFWDVPASWSFIRQLRHPDANRQAFLRAGSARIVLTVRKGWEERWMRYAEGGAIGAQIPAPYLTIAREIAAYDDRNYPGIPPANPGRSAVRLQDAVFTTSTVDVQPSSNVVEIRVADSTGFVVGLPVVVDVEDERNIQEATTVVETAQGKVKVAGLKFAHRGTQAPVPLLQPGEKGALIAEWNEYTPSSGTDIALTSNLGTIS</sequence>
<comment type="caution">
    <text evidence="2">The sequence shown here is derived from an EMBL/GenBank/DDBJ whole genome shotgun (WGS) entry which is preliminary data.</text>
</comment>
<accession>A0A8J3K0Y4</accession>
<dbReference type="AlphaFoldDB" id="A0A8J3K0Y4"/>
<feature type="region of interest" description="Disordered" evidence="1">
    <location>
        <begin position="231"/>
        <end position="254"/>
    </location>
</feature>
<name>A0A8J3K0Y4_9ACTN</name>
<protein>
    <submittedName>
        <fullName evidence="2">Uncharacterized protein</fullName>
    </submittedName>
</protein>
<organism evidence="2 3">
    <name type="scientific">Catellatospora chokoriensis</name>
    <dbReference type="NCBI Taxonomy" id="310353"/>
    <lineage>
        <taxon>Bacteria</taxon>
        <taxon>Bacillati</taxon>
        <taxon>Actinomycetota</taxon>
        <taxon>Actinomycetes</taxon>
        <taxon>Micromonosporales</taxon>
        <taxon>Micromonosporaceae</taxon>
        <taxon>Catellatospora</taxon>
    </lineage>
</organism>
<proteinExistence type="predicted"/>
<dbReference type="RefSeq" id="WP_191842582.1">
    <property type="nucleotide sequence ID" value="NZ_BAAALB010000024.1"/>
</dbReference>
<reference evidence="2 3" key="1">
    <citation type="submission" date="2021-01" db="EMBL/GenBank/DDBJ databases">
        <title>Whole genome shotgun sequence of Catellatospora chokoriensis NBRC 107358.</title>
        <authorList>
            <person name="Komaki H."/>
            <person name="Tamura T."/>
        </authorList>
    </citation>
    <scope>NUCLEOTIDE SEQUENCE [LARGE SCALE GENOMIC DNA]</scope>
    <source>
        <strain evidence="2 3">NBRC 107358</strain>
    </source>
</reference>
<keyword evidence="3" id="KW-1185">Reference proteome</keyword>
<evidence type="ECO:0000313" key="2">
    <source>
        <dbReference type="EMBL" id="GIF90457.1"/>
    </source>
</evidence>
<evidence type="ECO:0000313" key="3">
    <source>
        <dbReference type="Proteomes" id="UP000619293"/>
    </source>
</evidence>
<feature type="compositionally biased region" description="Low complexity" evidence="1">
    <location>
        <begin position="238"/>
        <end position="254"/>
    </location>
</feature>
<evidence type="ECO:0000256" key="1">
    <source>
        <dbReference type="SAM" id="MobiDB-lite"/>
    </source>
</evidence>
<dbReference type="EMBL" id="BONG01000023">
    <property type="protein sequence ID" value="GIF90457.1"/>
    <property type="molecule type" value="Genomic_DNA"/>
</dbReference>